<dbReference type="EC" id="4.3.2.3" evidence="8"/>
<keyword evidence="4 8" id="KW-0659">Purine metabolism</keyword>
<proteinExistence type="inferred from homology"/>
<dbReference type="InterPro" id="IPR007247">
    <property type="entry name" value="Ureidogly_lyase"/>
</dbReference>
<dbReference type="InterPro" id="IPR036778">
    <property type="entry name" value="OHCU_decarboxylase_sf"/>
</dbReference>
<comment type="pathway">
    <text evidence="8">Nitrogen metabolism; (S)-allantoin degradation.</text>
</comment>
<evidence type="ECO:0000313" key="10">
    <source>
        <dbReference type="EMBL" id="PTM92736.1"/>
    </source>
</evidence>
<evidence type="ECO:0000256" key="2">
    <source>
        <dbReference type="ARBA" id="ARBA00004754"/>
    </source>
</evidence>
<comment type="similarity">
    <text evidence="8">Belongs to the ureidoglycolate lyase family.</text>
</comment>
<evidence type="ECO:0000256" key="1">
    <source>
        <dbReference type="ARBA" id="ARBA00001163"/>
    </source>
</evidence>
<protein>
    <recommendedName>
        <fullName evidence="8">Ureidoglycolate lyase</fullName>
        <ecNumber evidence="8">4.3.2.3</ecNumber>
    </recommendedName>
    <alternativeName>
        <fullName evidence="8">Ureidoglycolatase</fullName>
    </alternativeName>
</protein>
<dbReference type="InterPro" id="IPR011051">
    <property type="entry name" value="RmlC_Cupin_sf"/>
</dbReference>
<evidence type="ECO:0000256" key="4">
    <source>
        <dbReference type="ARBA" id="ARBA00022631"/>
    </source>
</evidence>
<dbReference type="GO" id="GO:0000256">
    <property type="term" value="P:allantoin catabolic process"/>
    <property type="evidence" value="ECO:0007669"/>
    <property type="project" value="UniProtKB-UniRule"/>
</dbReference>
<evidence type="ECO:0000256" key="7">
    <source>
        <dbReference type="ARBA" id="ARBA00047684"/>
    </source>
</evidence>
<dbReference type="InterPro" id="IPR024060">
    <property type="entry name" value="Ureidoglycolate_lyase_dom_sf"/>
</dbReference>
<evidence type="ECO:0000256" key="5">
    <source>
        <dbReference type="ARBA" id="ARBA00022793"/>
    </source>
</evidence>
<evidence type="ECO:0000256" key="3">
    <source>
        <dbReference type="ARBA" id="ARBA00011738"/>
    </source>
</evidence>
<evidence type="ECO:0000256" key="6">
    <source>
        <dbReference type="ARBA" id="ARBA00023239"/>
    </source>
</evidence>
<organism evidence="10 11">
    <name type="scientific">Mycoplana dimorpha</name>
    <dbReference type="NCBI Taxonomy" id="28320"/>
    <lineage>
        <taxon>Bacteria</taxon>
        <taxon>Pseudomonadati</taxon>
        <taxon>Pseudomonadota</taxon>
        <taxon>Alphaproteobacteria</taxon>
        <taxon>Hyphomicrobiales</taxon>
        <taxon>Rhizobiaceae</taxon>
        <taxon>Mycoplana</taxon>
    </lineage>
</organism>
<comment type="catalytic activity">
    <reaction evidence="1">
        <text>5-hydroxy-2-oxo-4-ureido-2,5-dihydro-1H-imidazole-5-carboxylate + H(+) = (S)-allantoin + CO2</text>
        <dbReference type="Rhea" id="RHEA:26301"/>
        <dbReference type="ChEBI" id="CHEBI:15378"/>
        <dbReference type="ChEBI" id="CHEBI:15678"/>
        <dbReference type="ChEBI" id="CHEBI:16526"/>
        <dbReference type="ChEBI" id="CHEBI:58639"/>
        <dbReference type="EC" id="4.1.1.97"/>
    </reaction>
</comment>
<dbReference type="AlphaFoldDB" id="A0A2T5B185"/>
<dbReference type="PANTHER" id="PTHR43466:SF1">
    <property type="entry name" value="2-OXO-4-HYDROXY-4-CARBOXY-5-UREIDOIMIDAZOLINE DECARBOXYLASE-RELATED"/>
    <property type="match status" value="1"/>
</dbReference>
<dbReference type="GO" id="GO:0004848">
    <property type="term" value="F:ureidoglycolate hydrolase activity"/>
    <property type="evidence" value="ECO:0007669"/>
    <property type="project" value="InterPro"/>
</dbReference>
<keyword evidence="11" id="KW-1185">Reference proteome</keyword>
<dbReference type="InterPro" id="IPR023525">
    <property type="entry name" value="Ureidogly_lyase_bac"/>
</dbReference>
<dbReference type="HAMAP" id="MF_00616">
    <property type="entry name" value="Ureidogly_lyase"/>
    <property type="match status" value="1"/>
</dbReference>
<dbReference type="InterPro" id="IPR017580">
    <property type="entry name" value="OHCU_decarboxylase-1"/>
</dbReference>
<dbReference type="Pfam" id="PF04115">
    <property type="entry name" value="Ureidogly_lyase"/>
    <property type="match status" value="1"/>
</dbReference>
<evidence type="ECO:0000313" key="11">
    <source>
        <dbReference type="Proteomes" id="UP000241247"/>
    </source>
</evidence>
<dbReference type="UniPathway" id="UPA00395"/>
<dbReference type="UniPathway" id="UPA00394">
    <property type="reaction ID" value="UER00652"/>
</dbReference>
<comment type="function">
    <text evidence="8">Catalyzes the catabolism of the allantoin degradation intermediate (S)-ureidoglycolate, generating urea and glyoxylate. Involved in the utilization of allantoin as nitrogen source.</text>
</comment>
<dbReference type="GO" id="GO:0050385">
    <property type="term" value="F:ureidoglycolate lyase activity"/>
    <property type="evidence" value="ECO:0007669"/>
    <property type="project" value="UniProtKB-UniRule"/>
</dbReference>
<dbReference type="InterPro" id="IPR018020">
    <property type="entry name" value="OHCU_decarboxylase"/>
</dbReference>
<dbReference type="Gene3D" id="1.10.3330.10">
    <property type="entry name" value="Oxo-4-hydroxy-4-carboxy-5-ureidoimidazoline decarboxylase"/>
    <property type="match status" value="1"/>
</dbReference>
<dbReference type="PANTHER" id="PTHR43466">
    <property type="entry name" value="2-OXO-4-HYDROXY-4-CARBOXY-5-UREIDOIMIDAZOLINE DECARBOXYLASE-RELATED"/>
    <property type="match status" value="1"/>
</dbReference>
<dbReference type="GO" id="GO:0006145">
    <property type="term" value="P:purine nucleobase catabolic process"/>
    <property type="evidence" value="ECO:0007669"/>
    <property type="project" value="UniProtKB-UniRule"/>
</dbReference>
<dbReference type="EMBL" id="PZZZ01000007">
    <property type="protein sequence ID" value="PTM92736.1"/>
    <property type="molecule type" value="Genomic_DNA"/>
</dbReference>
<dbReference type="GO" id="GO:0051997">
    <property type="term" value="F:2-oxo-4-hydroxy-4-carboxy-5-ureidoimidazoline decarboxylase activity"/>
    <property type="evidence" value="ECO:0007669"/>
    <property type="project" value="UniProtKB-EC"/>
</dbReference>
<comment type="cofactor">
    <cofactor evidence="8">
        <name>Ni(2+)</name>
        <dbReference type="ChEBI" id="CHEBI:49786"/>
    </cofactor>
</comment>
<dbReference type="Gene3D" id="2.60.120.480">
    <property type="entry name" value="Ureidoglycolate hydrolase"/>
    <property type="match status" value="1"/>
</dbReference>
<comment type="subunit">
    <text evidence="3 8">Homodimer.</text>
</comment>
<dbReference type="InterPro" id="IPR047233">
    <property type="entry name" value="UAH_cupin"/>
</dbReference>
<dbReference type="NCBIfam" id="NF009932">
    <property type="entry name" value="PRK13395.1"/>
    <property type="match status" value="1"/>
</dbReference>
<dbReference type="Proteomes" id="UP000241247">
    <property type="component" value="Unassembled WGS sequence"/>
</dbReference>
<keyword evidence="6 8" id="KW-0456">Lyase</keyword>
<dbReference type="NCBIfam" id="TIGR03164">
    <property type="entry name" value="UHCUDC"/>
    <property type="match status" value="1"/>
</dbReference>
<keyword evidence="5" id="KW-0210">Decarboxylase</keyword>
<comment type="caution">
    <text evidence="10">The sequence shown here is derived from an EMBL/GenBank/DDBJ whole genome shotgun (WGS) entry which is preliminary data.</text>
</comment>
<reference evidence="10 11" key="1">
    <citation type="submission" date="2018-04" db="EMBL/GenBank/DDBJ databases">
        <title>Genomic Encyclopedia of Type Strains, Phase IV (KMG-IV): sequencing the most valuable type-strain genomes for metagenomic binning, comparative biology and taxonomic classification.</title>
        <authorList>
            <person name="Goeker M."/>
        </authorList>
    </citation>
    <scope>NUCLEOTIDE SEQUENCE [LARGE SCALE GENOMIC DNA]</scope>
    <source>
        <strain evidence="10 11">DSM 7138</strain>
    </source>
</reference>
<feature type="domain" description="Oxo-4-hydroxy-4-carboxy-5-ureidoimidazoline decarboxylase" evidence="9">
    <location>
        <begin position="1"/>
        <end position="158"/>
    </location>
</feature>
<sequence>MTRDDFIIRFGGVFEHSPWIAERAFDAGAIIEPLTASAVHAAMTAQFQAASPEEQLGVLRAHPDLAGRLAIAGELTEDSRKEQAGAGLDRLSPVEHARFTALNTAYVEKFGFPFIIAVKGLTKDDILAAFEVRVGNSREQEFETAKAQVEKIAHLRLAALLPGEAATGAALPVRALTKEAFAPFGTVIEADPSTMRYINGGTTERYHALAEVEVAGEDARVIINLFRGSPRAFPYAIDMMERHPLGSQSFSPIDDRPWLVIVAEDEGGRPGRPQVFLASGRQGVNYRRNVWHHPLMAVGAASDFIVVDRSTSSENLEEHFYDRPYVIEQPAVTE</sequence>
<comment type="catalytic activity">
    <reaction evidence="7 8">
        <text>(S)-ureidoglycolate = urea + glyoxylate</text>
        <dbReference type="Rhea" id="RHEA:11304"/>
        <dbReference type="ChEBI" id="CHEBI:16199"/>
        <dbReference type="ChEBI" id="CHEBI:36655"/>
        <dbReference type="ChEBI" id="CHEBI:57296"/>
        <dbReference type="EC" id="4.3.2.3"/>
    </reaction>
</comment>
<dbReference type="SUPFAM" id="SSF158694">
    <property type="entry name" value="UraD-Like"/>
    <property type="match status" value="1"/>
</dbReference>
<dbReference type="SUPFAM" id="SSF51182">
    <property type="entry name" value="RmlC-like cupins"/>
    <property type="match status" value="1"/>
</dbReference>
<dbReference type="CDD" id="cd20298">
    <property type="entry name" value="cupin_UAH"/>
    <property type="match status" value="1"/>
</dbReference>
<comment type="pathway">
    <text evidence="2">Purine metabolism; urate degradation; (S)-allantoin from urate: step 3/3.</text>
</comment>
<gene>
    <name evidence="8" type="primary">allA</name>
    <name evidence="10" type="ORF">C7449_107149</name>
</gene>
<name>A0A2T5B185_MYCDI</name>
<evidence type="ECO:0000259" key="9">
    <source>
        <dbReference type="Pfam" id="PF09349"/>
    </source>
</evidence>
<dbReference type="Pfam" id="PF09349">
    <property type="entry name" value="OHCU_decarbox"/>
    <property type="match status" value="1"/>
</dbReference>
<accession>A0A2T5B185</accession>
<dbReference type="GO" id="GO:0019628">
    <property type="term" value="P:urate catabolic process"/>
    <property type="evidence" value="ECO:0007669"/>
    <property type="project" value="UniProtKB-UniPathway"/>
</dbReference>
<evidence type="ECO:0000256" key="8">
    <source>
        <dbReference type="HAMAP-Rule" id="MF_00616"/>
    </source>
</evidence>
<dbReference type="NCBIfam" id="NF002951">
    <property type="entry name" value="PRK03606.2-2"/>
    <property type="match status" value="1"/>
</dbReference>